<dbReference type="InterPro" id="IPR009097">
    <property type="entry name" value="Cyclic_Pdiesterase"/>
</dbReference>
<evidence type="ECO:0000313" key="1">
    <source>
        <dbReference type="EMBL" id="SNC60461.1"/>
    </source>
</evidence>
<name>A0A212T3Q1_9BACT</name>
<dbReference type="GO" id="GO:0016874">
    <property type="term" value="F:ligase activity"/>
    <property type="evidence" value="ECO:0007669"/>
    <property type="project" value="UniProtKB-KW"/>
</dbReference>
<dbReference type="SUPFAM" id="SSF55144">
    <property type="entry name" value="LigT-like"/>
    <property type="match status" value="1"/>
</dbReference>
<dbReference type="EMBL" id="FYEW01000001">
    <property type="protein sequence ID" value="SNC60461.1"/>
    <property type="molecule type" value="Genomic_DNA"/>
</dbReference>
<accession>A0A212T3Q1</accession>
<protein>
    <submittedName>
        <fullName evidence="1">2'-5' RNA ligase</fullName>
    </submittedName>
</protein>
<dbReference type="Gene3D" id="3.90.1140.10">
    <property type="entry name" value="Cyclic phosphodiesterase"/>
    <property type="match status" value="1"/>
</dbReference>
<dbReference type="RefSeq" id="WP_088841623.1">
    <property type="nucleotide sequence ID" value="NZ_FYEW01000001.1"/>
</dbReference>
<dbReference type="Proteomes" id="UP000198131">
    <property type="component" value="Unassembled WGS sequence"/>
</dbReference>
<evidence type="ECO:0000313" key="2">
    <source>
        <dbReference type="Proteomes" id="UP000198131"/>
    </source>
</evidence>
<dbReference type="AlphaFoldDB" id="A0A212T3Q1"/>
<keyword evidence="2" id="KW-1185">Reference proteome</keyword>
<dbReference type="Pfam" id="PF13563">
    <property type="entry name" value="2_5_RNA_ligase2"/>
    <property type="match status" value="1"/>
</dbReference>
<dbReference type="OrthoDB" id="2326088at2"/>
<proteinExistence type="predicted"/>
<keyword evidence="1" id="KW-0436">Ligase</keyword>
<sequence length="229" mass="25720">MILQEHYNHMREQALQELAHGHADLDTLIDSEHDLRRGISLLARPTPALAAKIAIILADFQRLEPDQYYYPTSDIHLTILSIISCYSGFTLGTVAPAEYRSLVGDILHDIPPFSITFSGLTASPGGIMLQGFPQDSTLQHLRDQLRKRFRKSGLQQSIDTRYSIHTAHSTVVRFRAPLANPARLVEAISNYRHHAIGSFEVDTIELVYHDWYQRAATTVLLAKYALGSS</sequence>
<reference evidence="2" key="1">
    <citation type="submission" date="2017-06" db="EMBL/GenBank/DDBJ databases">
        <authorList>
            <person name="Varghese N."/>
            <person name="Submissions S."/>
        </authorList>
    </citation>
    <scope>NUCLEOTIDE SEQUENCE [LARGE SCALE GENOMIC DNA]</scope>
    <source>
        <strain evidence="2">DSM 11116</strain>
    </source>
</reference>
<gene>
    <name evidence="1" type="ORF">SAMN06265337_0264</name>
</gene>
<organism evidence="1 2">
    <name type="scientific">Hymenobacter gelipurpurascens</name>
    <dbReference type="NCBI Taxonomy" id="89968"/>
    <lineage>
        <taxon>Bacteria</taxon>
        <taxon>Pseudomonadati</taxon>
        <taxon>Bacteroidota</taxon>
        <taxon>Cytophagia</taxon>
        <taxon>Cytophagales</taxon>
        <taxon>Hymenobacteraceae</taxon>
        <taxon>Hymenobacter</taxon>
    </lineage>
</organism>